<reference evidence="1 2" key="1">
    <citation type="submission" date="2020-07" db="EMBL/GenBank/DDBJ databases">
        <title>Alkalicella. sp. LB2 genome.</title>
        <authorList>
            <person name="Postec A."/>
            <person name="Quemeneur M."/>
        </authorList>
    </citation>
    <scope>NUCLEOTIDE SEQUENCE [LARGE SCALE GENOMIC DNA]</scope>
    <source>
        <strain evidence="1 2">LB2</strain>
    </source>
</reference>
<keyword evidence="2" id="KW-1185">Reference proteome</keyword>
<organism evidence="1 2">
    <name type="scientific">Alkalicella caledoniensis</name>
    <dbReference type="NCBI Taxonomy" id="2731377"/>
    <lineage>
        <taxon>Bacteria</taxon>
        <taxon>Bacillati</taxon>
        <taxon>Bacillota</taxon>
        <taxon>Clostridia</taxon>
        <taxon>Eubacteriales</taxon>
        <taxon>Proteinivoracaceae</taxon>
        <taxon>Alkalicella</taxon>
    </lineage>
</organism>
<dbReference type="Proteomes" id="UP000516160">
    <property type="component" value="Chromosome"/>
</dbReference>
<sequence>MFLSEAALVNFSLPLLIEEFENGNANVNYIMEPKGLFGIPDIVIYNGKVVSIEYKLKNWKQAIKQAYRYQSFSCETYVVLDMDHVKSAKKNIDIFKKFNIGLGAVDNEKIEFFYKPSEREPFNEIMSKKVLELFM</sequence>
<accession>A0A7G9W644</accession>
<dbReference type="KEGG" id="acae:HYG86_04910"/>
<dbReference type="EMBL" id="CP058559">
    <property type="protein sequence ID" value="QNO14156.1"/>
    <property type="molecule type" value="Genomic_DNA"/>
</dbReference>
<proteinExistence type="predicted"/>
<protein>
    <submittedName>
        <fullName evidence="1">Uncharacterized protein</fullName>
    </submittedName>
</protein>
<gene>
    <name evidence="1" type="ORF">HYG86_04910</name>
</gene>
<name>A0A7G9W644_ALKCA</name>
<dbReference type="RefSeq" id="WP_213167810.1">
    <property type="nucleotide sequence ID" value="NZ_CP058559.1"/>
</dbReference>
<evidence type="ECO:0000313" key="2">
    <source>
        <dbReference type="Proteomes" id="UP000516160"/>
    </source>
</evidence>
<evidence type="ECO:0000313" key="1">
    <source>
        <dbReference type="EMBL" id="QNO14156.1"/>
    </source>
</evidence>
<dbReference type="AlphaFoldDB" id="A0A7G9W644"/>